<evidence type="ECO:0000313" key="6">
    <source>
        <dbReference type="EMBL" id="MBP1920142.1"/>
    </source>
</evidence>
<gene>
    <name evidence="6" type="ORF">J2Z34_002640</name>
</gene>
<accession>A0ABS4G6D4</accession>
<dbReference type="Proteomes" id="UP001519271">
    <property type="component" value="Unassembled WGS sequence"/>
</dbReference>
<evidence type="ECO:0000256" key="3">
    <source>
        <dbReference type="ARBA" id="ARBA00023125"/>
    </source>
</evidence>
<organism evidence="6 7">
    <name type="scientific">Youngiibacter multivorans</name>
    <dbReference type="NCBI Taxonomy" id="937251"/>
    <lineage>
        <taxon>Bacteria</taxon>
        <taxon>Bacillati</taxon>
        <taxon>Bacillota</taxon>
        <taxon>Clostridia</taxon>
        <taxon>Eubacteriales</taxon>
        <taxon>Clostridiaceae</taxon>
        <taxon>Youngiibacter</taxon>
    </lineage>
</organism>
<feature type="domain" description="HTH lysR-type" evidence="5">
    <location>
        <begin position="1"/>
        <end position="58"/>
    </location>
</feature>
<dbReference type="InterPro" id="IPR050950">
    <property type="entry name" value="HTH-type_LysR_regulators"/>
</dbReference>
<keyword evidence="2" id="KW-0805">Transcription regulation</keyword>
<dbReference type="InterPro" id="IPR036388">
    <property type="entry name" value="WH-like_DNA-bd_sf"/>
</dbReference>
<dbReference type="SUPFAM" id="SSF53850">
    <property type="entry name" value="Periplasmic binding protein-like II"/>
    <property type="match status" value="1"/>
</dbReference>
<dbReference type="PANTHER" id="PTHR30419:SF8">
    <property type="entry name" value="NITROGEN ASSIMILATION TRANSCRIPTIONAL ACTIVATOR-RELATED"/>
    <property type="match status" value="1"/>
</dbReference>
<dbReference type="PROSITE" id="PS50931">
    <property type="entry name" value="HTH_LYSR"/>
    <property type="match status" value="1"/>
</dbReference>
<dbReference type="InterPro" id="IPR000847">
    <property type="entry name" value="LysR_HTH_N"/>
</dbReference>
<dbReference type="GO" id="GO:0003677">
    <property type="term" value="F:DNA binding"/>
    <property type="evidence" value="ECO:0007669"/>
    <property type="project" value="UniProtKB-KW"/>
</dbReference>
<dbReference type="Pfam" id="PF03466">
    <property type="entry name" value="LysR_substrate"/>
    <property type="match status" value="1"/>
</dbReference>
<dbReference type="Gene3D" id="3.40.190.290">
    <property type="match status" value="1"/>
</dbReference>
<dbReference type="CDD" id="cd05466">
    <property type="entry name" value="PBP2_LTTR_substrate"/>
    <property type="match status" value="1"/>
</dbReference>
<proteinExistence type="inferred from homology"/>
<evidence type="ECO:0000256" key="4">
    <source>
        <dbReference type="ARBA" id="ARBA00023163"/>
    </source>
</evidence>
<keyword evidence="3 6" id="KW-0238">DNA-binding</keyword>
<dbReference type="SUPFAM" id="SSF46785">
    <property type="entry name" value="Winged helix' DNA-binding domain"/>
    <property type="match status" value="1"/>
</dbReference>
<dbReference type="PRINTS" id="PR00039">
    <property type="entry name" value="HTHLYSR"/>
</dbReference>
<sequence>MDTRKLIYFEAVARNNNFTKAAEELLISQPSITLAIKNLEDELGVLLFKREQNRILLTDEGQILLVRSREIIDSIEKSKREIQEYAAGGEKILRFGVPPIMGSWILPSLINDFTLRFPGLKLEISELGSRNIIQSLNKDLIDVGYIVFDDNYSIDFYKEYEVMEITKGQIYVLLNKDHPFAGQTSIDIRTLDNQPYIAYIEGTFMQTAVYAELEKKNVSLKEVYKPNQLATLINLVSYGCGISFIMDNRVPIVKDNSNLMSIPLKEPLYYSTGLIWKKKKYLSKVARSFIDFMAERKNNQLDHHDQIQKG</sequence>
<name>A0ABS4G6D4_9CLOT</name>
<comment type="caution">
    <text evidence="6">The sequence shown here is derived from an EMBL/GenBank/DDBJ whole genome shotgun (WGS) entry which is preliminary data.</text>
</comment>
<protein>
    <submittedName>
        <fullName evidence="6">DNA-binding transcriptional LysR family regulator</fullName>
    </submittedName>
</protein>
<dbReference type="PANTHER" id="PTHR30419">
    <property type="entry name" value="HTH-TYPE TRANSCRIPTIONAL REGULATOR YBHD"/>
    <property type="match status" value="1"/>
</dbReference>
<evidence type="ECO:0000256" key="2">
    <source>
        <dbReference type="ARBA" id="ARBA00023015"/>
    </source>
</evidence>
<dbReference type="InterPro" id="IPR005119">
    <property type="entry name" value="LysR_subst-bd"/>
</dbReference>
<dbReference type="InterPro" id="IPR036390">
    <property type="entry name" value="WH_DNA-bd_sf"/>
</dbReference>
<keyword evidence="7" id="KW-1185">Reference proteome</keyword>
<evidence type="ECO:0000256" key="1">
    <source>
        <dbReference type="ARBA" id="ARBA00009437"/>
    </source>
</evidence>
<evidence type="ECO:0000259" key="5">
    <source>
        <dbReference type="PROSITE" id="PS50931"/>
    </source>
</evidence>
<dbReference type="RefSeq" id="WP_209460320.1">
    <property type="nucleotide sequence ID" value="NZ_JAGGKC010000024.1"/>
</dbReference>
<reference evidence="6 7" key="1">
    <citation type="submission" date="2021-03" db="EMBL/GenBank/DDBJ databases">
        <title>Genomic Encyclopedia of Type Strains, Phase IV (KMG-IV): sequencing the most valuable type-strain genomes for metagenomic binning, comparative biology and taxonomic classification.</title>
        <authorList>
            <person name="Goeker M."/>
        </authorList>
    </citation>
    <scope>NUCLEOTIDE SEQUENCE [LARGE SCALE GENOMIC DNA]</scope>
    <source>
        <strain evidence="6 7">DSM 6139</strain>
    </source>
</reference>
<evidence type="ECO:0000313" key="7">
    <source>
        <dbReference type="Proteomes" id="UP001519271"/>
    </source>
</evidence>
<dbReference type="Gene3D" id="1.10.10.10">
    <property type="entry name" value="Winged helix-like DNA-binding domain superfamily/Winged helix DNA-binding domain"/>
    <property type="match status" value="1"/>
</dbReference>
<comment type="similarity">
    <text evidence="1">Belongs to the LysR transcriptional regulatory family.</text>
</comment>
<dbReference type="EMBL" id="JAGGKC010000024">
    <property type="protein sequence ID" value="MBP1920142.1"/>
    <property type="molecule type" value="Genomic_DNA"/>
</dbReference>
<dbReference type="Pfam" id="PF00126">
    <property type="entry name" value="HTH_1"/>
    <property type="match status" value="1"/>
</dbReference>
<keyword evidence="4" id="KW-0804">Transcription</keyword>